<dbReference type="STRING" id="51670.SAMN04488557_1249"/>
<dbReference type="Gene3D" id="3.30.870.10">
    <property type="entry name" value="Endonuclease Chain A"/>
    <property type="match status" value="1"/>
</dbReference>
<dbReference type="Proteomes" id="UP000199423">
    <property type="component" value="Unassembled WGS sequence"/>
</dbReference>
<reference evidence="2" key="1">
    <citation type="submission" date="2016-10" db="EMBL/GenBank/DDBJ databases">
        <authorList>
            <person name="Varghese N."/>
            <person name="Submissions S."/>
        </authorList>
    </citation>
    <scope>NUCLEOTIDE SEQUENCE [LARGE SCALE GENOMIC DNA]</scope>
    <source>
        <strain evidence="2">DSM 1565</strain>
    </source>
</reference>
<proteinExistence type="predicted"/>
<evidence type="ECO:0000313" key="1">
    <source>
        <dbReference type="EMBL" id="SFV29427.1"/>
    </source>
</evidence>
<keyword evidence="2" id="KW-1185">Reference proteome</keyword>
<organism evidence="1 2">
    <name type="scientific">Hyphomicrobium facile</name>
    <dbReference type="NCBI Taxonomy" id="51670"/>
    <lineage>
        <taxon>Bacteria</taxon>
        <taxon>Pseudomonadati</taxon>
        <taxon>Pseudomonadota</taxon>
        <taxon>Alphaproteobacteria</taxon>
        <taxon>Hyphomicrobiales</taxon>
        <taxon>Hyphomicrobiaceae</taxon>
        <taxon>Hyphomicrobium</taxon>
    </lineage>
</organism>
<evidence type="ECO:0008006" key="3">
    <source>
        <dbReference type="Google" id="ProtNLM"/>
    </source>
</evidence>
<dbReference type="CDD" id="cd09176">
    <property type="entry name" value="PLDc_unchar6"/>
    <property type="match status" value="1"/>
</dbReference>
<dbReference type="RefSeq" id="WP_143111339.1">
    <property type="nucleotide sequence ID" value="NZ_FPCH01000001.1"/>
</dbReference>
<gene>
    <name evidence="1" type="ORF">SAMN04488557_1249</name>
</gene>
<dbReference type="InterPro" id="IPR059166">
    <property type="entry name" value="PLD-like_cat"/>
</dbReference>
<protein>
    <recommendedName>
        <fullName evidence="3">PLD phosphodiesterase domain-containing protein</fullName>
    </recommendedName>
</protein>
<evidence type="ECO:0000313" key="2">
    <source>
        <dbReference type="Proteomes" id="UP000199423"/>
    </source>
</evidence>
<dbReference type="AlphaFoldDB" id="A0A1I7N433"/>
<accession>A0A1I7N433</accession>
<dbReference type="OrthoDB" id="369674at2"/>
<sequence>MLKPGDREHLIELLRPPVGCCLDFAVGTTFSLDLVSALLLPLSFAFCDWQKPDGELAADPLALLEALRRYGDKYAVFCQSGQIRLPAKYPPLVTFLEQSIYGVQPPDEQGVFHPKVWALRFQEGDASVRYRVLCLSRNLTFDRSWDTAVILDGVLTERELAFAANHPLADLIGALPELALRPLTRAHAAGVARLSDELRRVRFDVPKPFKALAFWTGGLEGLPTRAFEQAARKSLIIAPFLSNDVVKGFQDLSSETHVVSRLEALQELPPSTLQACKSAFQLLPDLQSESEDDTLPREEVLESLEGLHAKVFVRDQGWESHVFSGSFNATNHALRHNVEFMVQLTGPRSDVGVDVLLRQVQGELLFADLLKPYEAATVSVAPDPALRQFDDLVRVAKRAISVAGGRVVVATGQEPDRFDVAIVWKAPSILPNEIDAKARLITLPPDRALDLSAPLSFRAVSFEGLTPLLGIEITAKLNGKPMTCEFVLDLPMEGAPEDRQDRVLRSMISSREQLLRYILFLLAAGDGGELSSHHIQQLIRDGTGAQSSKTMAETRLVETMLRALHRSPDQLERVNSVIDVLRRESTSSALLSAEFNQIWEPIWQTAERARNT</sequence>
<dbReference type="EMBL" id="FPCH01000001">
    <property type="protein sequence ID" value="SFV29427.1"/>
    <property type="molecule type" value="Genomic_DNA"/>
</dbReference>
<name>A0A1I7N433_9HYPH</name>